<accession>A0A9R1CRY3</accession>
<dbReference type="RefSeq" id="WP_256030199.1">
    <property type="nucleotide sequence ID" value="NZ_JAHLKM010000018.1"/>
</dbReference>
<dbReference type="AlphaFoldDB" id="A0A9R1CRY3"/>
<name>A0A9R1CRY3_9EURY</name>
<comment type="caution">
    <text evidence="2">The sequence shown here is derived from an EMBL/GenBank/DDBJ whole genome shotgun (WGS) entry which is preliminary data.</text>
</comment>
<protein>
    <submittedName>
        <fullName evidence="2">Uncharacterized protein</fullName>
    </submittedName>
</protein>
<dbReference type="EMBL" id="JAHLKM010000018">
    <property type="protein sequence ID" value="MCQ4334163.1"/>
    <property type="molecule type" value="Genomic_DNA"/>
</dbReference>
<sequence length="59" mass="6322">MEGTEPDPPKPENASPDTEVVGEYDSVDGTDAFVVADIARDDAWLAMSVEAVIDLENVQ</sequence>
<dbReference type="Pfam" id="PF24433">
    <property type="entry name" value="DUF7556"/>
    <property type="match status" value="1"/>
</dbReference>
<organism evidence="2 3">
    <name type="scientific">Natronomonas aquatica</name>
    <dbReference type="NCBI Taxonomy" id="2841590"/>
    <lineage>
        <taxon>Archaea</taxon>
        <taxon>Methanobacteriati</taxon>
        <taxon>Methanobacteriota</taxon>
        <taxon>Stenosarchaea group</taxon>
        <taxon>Halobacteria</taxon>
        <taxon>Halobacteriales</taxon>
        <taxon>Natronomonadaceae</taxon>
        <taxon>Natronomonas</taxon>
    </lineage>
</organism>
<gene>
    <name evidence="2" type="ORF">KM295_11875</name>
</gene>
<dbReference type="InterPro" id="IPR055978">
    <property type="entry name" value="DUF7556"/>
</dbReference>
<evidence type="ECO:0000256" key="1">
    <source>
        <dbReference type="SAM" id="MobiDB-lite"/>
    </source>
</evidence>
<proteinExistence type="predicted"/>
<feature type="region of interest" description="Disordered" evidence="1">
    <location>
        <begin position="1"/>
        <end position="25"/>
    </location>
</feature>
<dbReference type="Proteomes" id="UP001139494">
    <property type="component" value="Unassembled WGS sequence"/>
</dbReference>
<evidence type="ECO:0000313" key="2">
    <source>
        <dbReference type="EMBL" id="MCQ4334163.1"/>
    </source>
</evidence>
<evidence type="ECO:0000313" key="3">
    <source>
        <dbReference type="Proteomes" id="UP001139494"/>
    </source>
</evidence>
<keyword evidence="3" id="KW-1185">Reference proteome</keyword>
<reference evidence="2" key="1">
    <citation type="journal article" date="2023" name="Front. Microbiol.">
        <title>Genomic-based phylogenetic and metabolic analyses of the genus Natronomonas, and description of Natronomonas aquatica sp. nov.</title>
        <authorList>
            <person name="Garcia-Roldan A."/>
            <person name="Duran-Viseras A."/>
            <person name="de la Haba R.R."/>
            <person name="Corral P."/>
            <person name="Sanchez-Porro C."/>
            <person name="Ventosa A."/>
        </authorList>
    </citation>
    <scope>NUCLEOTIDE SEQUENCE</scope>
    <source>
        <strain evidence="2">F2-12</strain>
    </source>
</reference>